<evidence type="ECO:0000256" key="1">
    <source>
        <dbReference type="SAM" id="MobiDB-lite"/>
    </source>
</evidence>
<comment type="caution">
    <text evidence="2">The sequence shown here is derived from an EMBL/GenBank/DDBJ whole genome shotgun (WGS) entry which is preliminary data.</text>
</comment>
<evidence type="ECO:0000313" key="3">
    <source>
        <dbReference type="Proteomes" id="UP000193944"/>
    </source>
</evidence>
<feature type="compositionally biased region" description="Polar residues" evidence="1">
    <location>
        <begin position="12"/>
        <end position="22"/>
    </location>
</feature>
<evidence type="ECO:0000313" key="2">
    <source>
        <dbReference type="EMBL" id="ORX73526.1"/>
    </source>
</evidence>
<proteinExistence type="predicted"/>
<feature type="region of interest" description="Disordered" evidence="1">
    <location>
        <begin position="1"/>
        <end position="22"/>
    </location>
</feature>
<keyword evidence="3" id="KW-1185">Reference proteome</keyword>
<dbReference type="AlphaFoldDB" id="A0A1Y1WJY7"/>
<organism evidence="2 3">
    <name type="scientific">Anaeromyces robustus</name>
    <dbReference type="NCBI Taxonomy" id="1754192"/>
    <lineage>
        <taxon>Eukaryota</taxon>
        <taxon>Fungi</taxon>
        <taxon>Fungi incertae sedis</taxon>
        <taxon>Chytridiomycota</taxon>
        <taxon>Chytridiomycota incertae sedis</taxon>
        <taxon>Neocallimastigomycetes</taxon>
        <taxon>Neocallimastigales</taxon>
        <taxon>Neocallimastigaceae</taxon>
        <taxon>Anaeromyces</taxon>
    </lineage>
</organism>
<dbReference type="Proteomes" id="UP000193944">
    <property type="component" value="Unassembled WGS sequence"/>
</dbReference>
<reference evidence="2 3" key="1">
    <citation type="submission" date="2016-08" db="EMBL/GenBank/DDBJ databases">
        <title>A Parts List for Fungal Cellulosomes Revealed by Comparative Genomics.</title>
        <authorList>
            <consortium name="DOE Joint Genome Institute"/>
            <person name="Haitjema C.H."/>
            <person name="Gilmore S.P."/>
            <person name="Henske J.K."/>
            <person name="Solomon K.V."/>
            <person name="De Groot R."/>
            <person name="Kuo A."/>
            <person name="Mondo S.J."/>
            <person name="Salamov A.A."/>
            <person name="Labutti K."/>
            <person name="Zhao Z."/>
            <person name="Chiniquy J."/>
            <person name="Barry K."/>
            <person name="Brewer H.M."/>
            <person name="Purvine S.O."/>
            <person name="Wright A.T."/>
            <person name="Boxma B."/>
            <person name="Van Alen T."/>
            <person name="Hackstein J.H."/>
            <person name="Baker S.E."/>
            <person name="Grigoriev I.V."/>
            <person name="O'Malley M.A."/>
        </authorList>
    </citation>
    <scope>NUCLEOTIDE SEQUENCE [LARGE SCALE GENOMIC DNA]</scope>
    <source>
        <strain evidence="2 3">S4</strain>
    </source>
</reference>
<name>A0A1Y1WJY7_9FUNG</name>
<dbReference type="OrthoDB" id="5597136at2759"/>
<accession>A0A1Y1WJY7</accession>
<protein>
    <submittedName>
        <fullName evidence="2">Uncharacterized protein</fullName>
    </submittedName>
</protein>
<dbReference type="EMBL" id="MCFG01000382">
    <property type="protein sequence ID" value="ORX73526.1"/>
    <property type="molecule type" value="Genomic_DNA"/>
</dbReference>
<gene>
    <name evidence="2" type="ORF">BCR32DRAFT_285555</name>
</gene>
<feature type="compositionally biased region" description="Basic residues" evidence="1">
    <location>
        <begin position="1"/>
        <end position="10"/>
    </location>
</feature>
<sequence>MIKDTRRRKVNNSESSEQNINDTSIIEIKDAEKQKPIRKRNMTNIQMLNENEKFSITEEANNLFLKISMSQLLSASPSFRKKFEQGCKPRVEKILCSLTNTNIPVVCGEIDNKTFKILYDTGLNYSEDIAAADGTVKDLTK</sequence>
<reference evidence="2 3" key="2">
    <citation type="submission" date="2016-08" db="EMBL/GenBank/DDBJ databases">
        <title>Pervasive Adenine N6-methylation of Active Genes in Fungi.</title>
        <authorList>
            <consortium name="DOE Joint Genome Institute"/>
            <person name="Mondo S.J."/>
            <person name="Dannebaum R.O."/>
            <person name="Kuo R.C."/>
            <person name="Labutti K."/>
            <person name="Haridas S."/>
            <person name="Kuo A."/>
            <person name="Salamov A."/>
            <person name="Ahrendt S.R."/>
            <person name="Lipzen A."/>
            <person name="Sullivan W."/>
            <person name="Andreopoulos W.B."/>
            <person name="Clum A."/>
            <person name="Lindquist E."/>
            <person name="Daum C."/>
            <person name="Ramamoorthy G.K."/>
            <person name="Gryganskyi A."/>
            <person name="Culley D."/>
            <person name="Magnuson J.K."/>
            <person name="James T.Y."/>
            <person name="O'Malley M.A."/>
            <person name="Stajich J.E."/>
            <person name="Spatafora J.W."/>
            <person name="Visel A."/>
            <person name="Grigoriev I.V."/>
        </authorList>
    </citation>
    <scope>NUCLEOTIDE SEQUENCE [LARGE SCALE GENOMIC DNA]</scope>
    <source>
        <strain evidence="2 3">S4</strain>
    </source>
</reference>